<comment type="caution">
    <text evidence="4">The sequence shown here is derived from an EMBL/GenBank/DDBJ whole genome shotgun (WGS) entry which is preliminary data.</text>
</comment>
<dbReference type="OrthoDB" id="5289726at2"/>
<dbReference type="eggNOG" id="COG4301">
    <property type="taxonomic scope" value="Bacteria"/>
</dbReference>
<dbReference type="NCBIfam" id="TIGR03438">
    <property type="entry name" value="egtD_ergothio"/>
    <property type="match status" value="1"/>
</dbReference>
<dbReference type="PANTHER" id="PTHR43397:SF1">
    <property type="entry name" value="ERGOTHIONEINE BIOSYNTHESIS PROTEIN 1"/>
    <property type="match status" value="1"/>
</dbReference>
<keyword evidence="4" id="KW-0547">Nucleotide-binding</keyword>
<reference evidence="4 5" key="1">
    <citation type="journal article" date="2014" name="Genome Announc.">
        <title>Genome Sequence of Gammaproteobacterial Pseudohaliea rubra Type Strain DSM 19751, Isolated from Coastal Seawater of the Mediterranean Sea.</title>
        <authorList>
            <person name="Spring S."/>
            <person name="Fiebig A."/>
            <person name="Riedel T."/>
            <person name="Goker M."/>
            <person name="Klenk H.P."/>
        </authorList>
    </citation>
    <scope>NUCLEOTIDE SEQUENCE [LARGE SCALE GENOMIC DNA]</scope>
    <source>
        <strain evidence="4 5">DSM 19751</strain>
    </source>
</reference>
<dbReference type="PANTHER" id="PTHR43397">
    <property type="entry name" value="ERGOTHIONEINE BIOSYNTHESIS PROTEIN 1"/>
    <property type="match status" value="1"/>
</dbReference>
<evidence type="ECO:0000313" key="5">
    <source>
        <dbReference type="Proteomes" id="UP000029640"/>
    </source>
</evidence>
<dbReference type="PIRSF" id="PIRSF018005">
    <property type="entry name" value="UCP018005"/>
    <property type="match status" value="1"/>
</dbReference>
<evidence type="ECO:0000256" key="2">
    <source>
        <dbReference type="ARBA" id="ARBA00022679"/>
    </source>
</evidence>
<proteinExistence type="predicted"/>
<dbReference type="EMBL" id="AUVB01000089">
    <property type="protein sequence ID" value="KGE02572.1"/>
    <property type="molecule type" value="Genomic_DNA"/>
</dbReference>
<dbReference type="InterPro" id="IPR019257">
    <property type="entry name" value="MeTrfase_dom"/>
</dbReference>
<keyword evidence="5" id="KW-1185">Reference proteome</keyword>
<dbReference type="InterPro" id="IPR029063">
    <property type="entry name" value="SAM-dependent_MTases_sf"/>
</dbReference>
<keyword evidence="4" id="KW-0067">ATP-binding</keyword>
<dbReference type="Gene3D" id="3.40.50.150">
    <property type="entry name" value="Vaccinia Virus protein VP39"/>
    <property type="match status" value="1"/>
</dbReference>
<name>A0A095VMA6_9GAMM</name>
<evidence type="ECO:0000256" key="1">
    <source>
        <dbReference type="ARBA" id="ARBA00022603"/>
    </source>
</evidence>
<evidence type="ECO:0000313" key="4">
    <source>
        <dbReference type="EMBL" id="KGE02572.1"/>
    </source>
</evidence>
<dbReference type="InterPro" id="IPR051128">
    <property type="entry name" value="EgtD_Methyltrsf_superfamily"/>
</dbReference>
<evidence type="ECO:0000259" key="3">
    <source>
        <dbReference type="Pfam" id="PF10017"/>
    </source>
</evidence>
<dbReference type="SUPFAM" id="SSF53335">
    <property type="entry name" value="S-adenosyl-L-methionine-dependent methyltransferases"/>
    <property type="match status" value="1"/>
</dbReference>
<dbReference type="InterPro" id="IPR017804">
    <property type="entry name" value="MeTrfase_EgtD-like"/>
</dbReference>
<gene>
    <name evidence="4" type="ORF">HRUBRA_02837</name>
</gene>
<sequence>MAEGGSPAPGNIAFHDLHPTVGDSRAEALAGLQAPQKRVDPKHFYDAHGSRLFEDITRLPEYYPTRTETEILRREARAIAGSCGTRAVLIEPGSGNCEKVQLLLDALRPAAYVPFDISATFLREAASRLAGAFPWLPVRAICADFNAAPELDDYLPAGRRLVFYPGSTIGNLEPPAARNFLRRLAGWLGEAGGALVGVDLHKDAAVLERAYNDSAGVTAAFNLNVLNSLNRLLDADFDPDAFRHRAFYDRQRQRIEMHLVSDREQAVRCGAVTVRFTAGETLHTENSYKYTVDGFAELAAAAGLTVREHWVDPDCLFSVHYLERT</sequence>
<keyword evidence="2" id="KW-0808">Transferase</keyword>
<dbReference type="PATRIC" id="fig|1265313.6.peg.2793"/>
<dbReference type="HOGENOM" id="CLU_049766_1_1_6"/>
<keyword evidence="1" id="KW-0489">Methyltransferase</keyword>
<dbReference type="STRING" id="1265313.HRUBRA_02837"/>
<dbReference type="GO" id="GO:0008168">
    <property type="term" value="F:methyltransferase activity"/>
    <property type="evidence" value="ECO:0007669"/>
    <property type="project" value="UniProtKB-KW"/>
</dbReference>
<dbReference type="InterPro" id="IPR035094">
    <property type="entry name" value="EgtD"/>
</dbReference>
<dbReference type="RefSeq" id="WP_035515137.1">
    <property type="nucleotide sequence ID" value="NZ_KN234753.1"/>
</dbReference>
<dbReference type="GO" id="GO:0005524">
    <property type="term" value="F:ATP binding"/>
    <property type="evidence" value="ECO:0007669"/>
    <property type="project" value="UniProtKB-KW"/>
</dbReference>
<protein>
    <submittedName>
        <fullName evidence="4">ABC transporter ATP-binding protein</fullName>
    </submittedName>
</protein>
<accession>A0A095VMA6</accession>
<feature type="domain" description="Histidine-specific methyltransferase SAM-dependent" evidence="3">
    <location>
        <begin position="25"/>
        <end position="323"/>
    </location>
</feature>
<dbReference type="AlphaFoldDB" id="A0A095VMA6"/>
<organism evidence="4 5">
    <name type="scientific">Pseudohaliea rubra DSM 19751</name>
    <dbReference type="NCBI Taxonomy" id="1265313"/>
    <lineage>
        <taxon>Bacteria</taxon>
        <taxon>Pseudomonadati</taxon>
        <taxon>Pseudomonadota</taxon>
        <taxon>Gammaproteobacteria</taxon>
        <taxon>Cellvibrionales</taxon>
        <taxon>Halieaceae</taxon>
        <taxon>Pseudohaliea</taxon>
    </lineage>
</organism>
<dbReference type="Proteomes" id="UP000029640">
    <property type="component" value="Unassembled WGS sequence"/>
</dbReference>
<dbReference type="GO" id="GO:0032259">
    <property type="term" value="P:methylation"/>
    <property type="evidence" value="ECO:0007669"/>
    <property type="project" value="UniProtKB-KW"/>
</dbReference>
<dbReference type="Pfam" id="PF10017">
    <property type="entry name" value="Methyltransf_33"/>
    <property type="match status" value="1"/>
</dbReference>